<dbReference type="Proteomes" id="UP001164743">
    <property type="component" value="Chromosome 6A"/>
</dbReference>
<sequence length="52" mass="5993">MPLTVTITITIAIRHRSIENIRTTLRSIEYMPSPAPFQEINSVHIRYRGGLK</sequence>
<dbReference type="GeneID" id="77811030"/>
<organism evidence="1 2">
    <name type="scientific">Puccinia triticina</name>
    <dbReference type="NCBI Taxonomy" id="208348"/>
    <lineage>
        <taxon>Eukaryota</taxon>
        <taxon>Fungi</taxon>
        <taxon>Dikarya</taxon>
        <taxon>Basidiomycota</taxon>
        <taxon>Pucciniomycotina</taxon>
        <taxon>Pucciniomycetes</taxon>
        <taxon>Pucciniales</taxon>
        <taxon>Pucciniaceae</taxon>
        <taxon>Puccinia</taxon>
    </lineage>
</organism>
<name>A0ABY7CKP2_9BASI</name>
<reference evidence="1" key="1">
    <citation type="submission" date="2022-10" db="EMBL/GenBank/DDBJ databases">
        <title>Puccinia triticina Genome sequencing and assembly.</title>
        <authorList>
            <person name="Li C."/>
        </authorList>
    </citation>
    <scope>NUCLEOTIDE SEQUENCE</scope>
    <source>
        <strain evidence="1">Pt15</strain>
    </source>
</reference>
<proteinExistence type="predicted"/>
<gene>
    <name evidence="1" type="ORF">PtA15_6A430</name>
</gene>
<evidence type="ECO:0000313" key="1">
    <source>
        <dbReference type="EMBL" id="WAQ85801.1"/>
    </source>
</evidence>
<evidence type="ECO:0000313" key="2">
    <source>
        <dbReference type="Proteomes" id="UP001164743"/>
    </source>
</evidence>
<dbReference type="RefSeq" id="XP_053021356.1">
    <property type="nucleotide sequence ID" value="XM_053170135.1"/>
</dbReference>
<dbReference type="EMBL" id="CP110426">
    <property type="protein sequence ID" value="WAQ85801.1"/>
    <property type="molecule type" value="Genomic_DNA"/>
</dbReference>
<protein>
    <submittedName>
        <fullName evidence="1">Uncharacterized protein</fullName>
    </submittedName>
</protein>
<keyword evidence="2" id="KW-1185">Reference proteome</keyword>
<accession>A0ABY7CKP2</accession>